<dbReference type="Proteomes" id="UP001596105">
    <property type="component" value="Unassembled WGS sequence"/>
</dbReference>
<dbReference type="EMBL" id="JBHSMH010000049">
    <property type="protein sequence ID" value="MFC5470033.1"/>
    <property type="molecule type" value="Genomic_DNA"/>
</dbReference>
<organism evidence="1 2">
    <name type="scientific">Cohnella suwonensis</name>
    <dbReference type="NCBI Taxonomy" id="696072"/>
    <lineage>
        <taxon>Bacteria</taxon>
        <taxon>Bacillati</taxon>
        <taxon>Bacillota</taxon>
        <taxon>Bacilli</taxon>
        <taxon>Bacillales</taxon>
        <taxon>Paenibacillaceae</taxon>
        <taxon>Cohnella</taxon>
    </lineage>
</organism>
<dbReference type="PANTHER" id="PTHR34796:SF1">
    <property type="entry name" value="EXPRESSED PROTEIN"/>
    <property type="match status" value="1"/>
</dbReference>
<protein>
    <submittedName>
        <fullName evidence="1">DUF309 domain-containing protein</fullName>
    </submittedName>
</protein>
<name>A0ABW0LZL4_9BACL</name>
<reference evidence="2" key="1">
    <citation type="journal article" date="2019" name="Int. J. Syst. Evol. Microbiol.">
        <title>The Global Catalogue of Microorganisms (GCM) 10K type strain sequencing project: providing services to taxonomists for standard genome sequencing and annotation.</title>
        <authorList>
            <consortium name="The Broad Institute Genomics Platform"/>
            <consortium name="The Broad Institute Genome Sequencing Center for Infectious Disease"/>
            <person name="Wu L."/>
            <person name="Ma J."/>
        </authorList>
    </citation>
    <scope>NUCLEOTIDE SEQUENCE [LARGE SCALE GENOMIC DNA]</scope>
    <source>
        <strain evidence="2">CCUG 57113</strain>
    </source>
</reference>
<dbReference type="PANTHER" id="PTHR34796">
    <property type="entry name" value="EXPRESSED PROTEIN"/>
    <property type="match status" value="1"/>
</dbReference>
<dbReference type="Gene3D" id="1.10.3450.10">
    <property type="entry name" value="TTHA0068-like"/>
    <property type="match status" value="1"/>
</dbReference>
<dbReference type="InterPro" id="IPR023203">
    <property type="entry name" value="TTHA0068_sf"/>
</dbReference>
<dbReference type="SUPFAM" id="SSF140663">
    <property type="entry name" value="TTHA0068-like"/>
    <property type="match status" value="1"/>
</dbReference>
<dbReference type="RefSeq" id="WP_209749388.1">
    <property type="nucleotide sequence ID" value="NZ_JBHSMH010000049.1"/>
</dbReference>
<sequence length="151" mass="17171">MGRWKRHAELLARVTEDDRFLAFVAYFNRDRDYFECHEVMEELWLEEGRSPLLQGLLQVAVGLHHWNNGNLSGASKLLGAGLEKLNEFGDVALGLDLASLRQESKRCLEALSIYGSVSAFRAFEIVVLDGDVRTRIANWELEHPPLAEMDE</sequence>
<gene>
    <name evidence="1" type="ORF">ACFPPD_15055</name>
</gene>
<accession>A0ABW0LZL4</accession>
<dbReference type="Pfam" id="PF03745">
    <property type="entry name" value="DUF309"/>
    <property type="match status" value="1"/>
</dbReference>
<evidence type="ECO:0000313" key="1">
    <source>
        <dbReference type="EMBL" id="MFC5470033.1"/>
    </source>
</evidence>
<keyword evidence="2" id="KW-1185">Reference proteome</keyword>
<comment type="caution">
    <text evidence="1">The sequence shown here is derived from an EMBL/GenBank/DDBJ whole genome shotgun (WGS) entry which is preliminary data.</text>
</comment>
<dbReference type="InterPro" id="IPR005500">
    <property type="entry name" value="DUF309"/>
</dbReference>
<evidence type="ECO:0000313" key="2">
    <source>
        <dbReference type="Proteomes" id="UP001596105"/>
    </source>
</evidence>
<proteinExistence type="predicted"/>